<dbReference type="RefSeq" id="WP_173661878.1">
    <property type="nucleotide sequence ID" value="NZ_JAOUSE010000052.1"/>
</dbReference>
<organism evidence="3 4">
    <name type="scientific">Pallidibacillus thermolactis</name>
    <dbReference type="NCBI Taxonomy" id="251051"/>
    <lineage>
        <taxon>Bacteria</taxon>
        <taxon>Bacillati</taxon>
        <taxon>Bacillota</taxon>
        <taxon>Bacilli</taxon>
        <taxon>Bacillales</taxon>
        <taxon>Bacillaceae</taxon>
        <taxon>Pallidibacillus</taxon>
    </lineage>
</organism>
<dbReference type="Gene3D" id="1.10.10.10">
    <property type="entry name" value="Winged helix-like DNA-binding domain superfamily/Winged helix DNA-binding domain"/>
    <property type="match status" value="1"/>
</dbReference>
<evidence type="ECO:0000313" key="3">
    <source>
        <dbReference type="EMBL" id="MCU9595407.1"/>
    </source>
</evidence>
<dbReference type="Proteomes" id="UP001208656">
    <property type="component" value="Unassembled WGS sequence"/>
</dbReference>
<feature type="domain" description="3H" evidence="1">
    <location>
        <begin position="82"/>
        <end position="178"/>
    </location>
</feature>
<feature type="domain" description="Helix-turn-helix type 11" evidence="2">
    <location>
        <begin position="14"/>
        <end position="67"/>
    </location>
</feature>
<dbReference type="InterPro" id="IPR035922">
    <property type="entry name" value="3H_dom_sf"/>
</dbReference>
<comment type="caution">
    <text evidence="3">The sequence shown here is derived from an EMBL/GenBank/DDBJ whole genome shotgun (WGS) entry which is preliminary data.</text>
</comment>
<dbReference type="InterPro" id="IPR013196">
    <property type="entry name" value="HTH_11"/>
</dbReference>
<dbReference type="SUPFAM" id="SSF46785">
    <property type="entry name" value="Winged helix' DNA-binding domain"/>
    <property type="match status" value="1"/>
</dbReference>
<protein>
    <submittedName>
        <fullName evidence="3">Transcription repressor NadR</fullName>
    </submittedName>
</protein>
<dbReference type="Gene3D" id="3.30.1340.20">
    <property type="entry name" value="3H domain"/>
    <property type="match status" value="1"/>
</dbReference>
<evidence type="ECO:0000313" key="4">
    <source>
        <dbReference type="Proteomes" id="UP001208656"/>
    </source>
</evidence>
<proteinExistence type="predicted"/>
<dbReference type="Pfam" id="PF02829">
    <property type="entry name" value="3H"/>
    <property type="match status" value="1"/>
</dbReference>
<dbReference type="InterPro" id="IPR036388">
    <property type="entry name" value="WH-like_DNA-bd_sf"/>
</dbReference>
<dbReference type="EMBL" id="JAOUSE010000052">
    <property type="protein sequence ID" value="MCU9595407.1"/>
    <property type="molecule type" value="Genomic_DNA"/>
</dbReference>
<dbReference type="InterPro" id="IPR026043">
    <property type="entry name" value="NadR"/>
</dbReference>
<sequence length="180" mass="20463">MDHLKEEKMTASERQEFIISQLKKAKEPISGSQFAKMTNVSRQVIVQDISILKAKKEPIVATSQGYIYFKEDIDKGLETKVIVCKHTPEQTREELYTIVDHGVTVKNVIVEHPIYGDITADLRLSNRKEVDQFVNKIEETNSPYLLILSGGIHLHTIESDSVEKLQAVCEELEKKGILIK</sequence>
<accession>A0ABT2WJ00</accession>
<dbReference type="InterPro" id="IPR004173">
    <property type="entry name" value="3H_domain"/>
</dbReference>
<keyword evidence="4" id="KW-1185">Reference proteome</keyword>
<evidence type="ECO:0000259" key="1">
    <source>
        <dbReference type="Pfam" id="PF02829"/>
    </source>
</evidence>
<dbReference type="SUPFAM" id="SSF75500">
    <property type="entry name" value="Putative transcriptional regulator TM1602, C-terminal domain"/>
    <property type="match status" value="1"/>
</dbReference>
<dbReference type="InterPro" id="IPR036390">
    <property type="entry name" value="WH_DNA-bd_sf"/>
</dbReference>
<dbReference type="PANTHER" id="PTHR40068:SF1">
    <property type="entry name" value="TRANSCRIPTION REPRESSOR NIAR-RELATED"/>
    <property type="match status" value="1"/>
</dbReference>
<dbReference type="PANTHER" id="PTHR40068">
    <property type="entry name" value="TRANSCRIPTION REPRESSOR NIAR-RELATED"/>
    <property type="match status" value="1"/>
</dbReference>
<name>A0ABT2WJ00_9BACI</name>
<dbReference type="Pfam" id="PF08279">
    <property type="entry name" value="HTH_11"/>
    <property type="match status" value="1"/>
</dbReference>
<reference evidence="3 4" key="1">
    <citation type="submission" date="2022-10" db="EMBL/GenBank/DDBJ databases">
        <title>Description of Fervidibacillus gen. nov. in the family Fervidibacillaceae fam. nov. with two species, Fervidibacillus albus sp. nov., and Fervidibacillus halotolerans sp. nov., isolated from tidal flat sediments.</title>
        <authorList>
            <person name="Kwon K.K."/>
            <person name="Yang S.-H."/>
        </authorList>
    </citation>
    <scope>NUCLEOTIDE SEQUENCE [LARGE SCALE GENOMIC DNA]</scope>
    <source>
        <strain evidence="3 4">DSM 23332</strain>
    </source>
</reference>
<evidence type="ECO:0000259" key="2">
    <source>
        <dbReference type="Pfam" id="PF08279"/>
    </source>
</evidence>
<dbReference type="PIRSF" id="PIRSF037847">
    <property type="entry name" value="NiaR"/>
    <property type="match status" value="1"/>
</dbReference>
<gene>
    <name evidence="3" type="ORF">OEV82_13240</name>
</gene>